<reference evidence="13 14" key="1">
    <citation type="journal article" date="2005" name="Int. J. Syst. Evol. Microbiol.">
        <title>Bacillus litoralis sp. nov., isolated from a tidal flat of the Yellow Sea in Korea.</title>
        <authorList>
            <person name="Yoon J.H."/>
            <person name="Oh T.K."/>
        </authorList>
    </citation>
    <scope>NUCLEOTIDE SEQUENCE [LARGE SCALE GENOMIC DNA]</scope>
    <source>
        <strain evidence="13 14">SW-211</strain>
    </source>
</reference>
<evidence type="ECO:0000256" key="11">
    <source>
        <dbReference type="HAMAP-Rule" id="MF_00354"/>
    </source>
</evidence>
<proteinExistence type="inferred from homology"/>
<dbReference type="GO" id="GO:0000287">
    <property type="term" value="F:magnesium ion binding"/>
    <property type="evidence" value="ECO:0007669"/>
    <property type="project" value="UniProtKB-UniRule"/>
</dbReference>
<dbReference type="SUPFAM" id="SSF51395">
    <property type="entry name" value="FMN-linked oxidoreductases"/>
    <property type="match status" value="1"/>
</dbReference>
<evidence type="ECO:0000256" key="9">
    <source>
        <dbReference type="ARBA" id="ARBA00023235"/>
    </source>
</evidence>
<comment type="similarity">
    <text evidence="11">Belongs to the IPP isomerase type 2 family.</text>
</comment>
<keyword evidence="3 11" id="KW-0285">Flavoprotein</keyword>
<evidence type="ECO:0000256" key="1">
    <source>
        <dbReference type="ARBA" id="ARBA00001917"/>
    </source>
</evidence>
<dbReference type="NCBIfam" id="TIGR02151">
    <property type="entry name" value="IPP_isom_2"/>
    <property type="match status" value="1"/>
</dbReference>
<keyword evidence="9 11" id="KW-0413">Isomerase</keyword>
<evidence type="ECO:0000313" key="14">
    <source>
        <dbReference type="Proteomes" id="UP000321363"/>
    </source>
</evidence>
<keyword evidence="8 11" id="KW-0414">Isoprene biosynthesis</keyword>
<comment type="cofactor">
    <cofactor evidence="11">
        <name>NADPH</name>
        <dbReference type="ChEBI" id="CHEBI:57783"/>
    </cofactor>
</comment>
<evidence type="ECO:0000256" key="7">
    <source>
        <dbReference type="ARBA" id="ARBA00022857"/>
    </source>
</evidence>
<dbReference type="InterPro" id="IPR011179">
    <property type="entry name" value="IPdP_isomerase"/>
</dbReference>
<evidence type="ECO:0000256" key="3">
    <source>
        <dbReference type="ARBA" id="ARBA00022630"/>
    </source>
</evidence>
<dbReference type="EMBL" id="VOQF01000001">
    <property type="protein sequence ID" value="TXC93306.1"/>
    <property type="molecule type" value="Genomic_DNA"/>
</dbReference>
<feature type="binding site" evidence="11">
    <location>
        <position position="215"/>
    </location>
    <ligand>
        <name>FMN</name>
        <dbReference type="ChEBI" id="CHEBI:58210"/>
    </ligand>
</feature>
<dbReference type="SMART" id="SM01240">
    <property type="entry name" value="IMPDH"/>
    <property type="match status" value="1"/>
</dbReference>
<dbReference type="EC" id="5.3.3.2" evidence="11"/>
<dbReference type="GO" id="GO:0004452">
    <property type="term" value="F:isopentenyl-diphosphate delta-isomerase activity"/>
    <property type="evidence" value="ECO:0007669"/>
    <property type="project" value="UniProtKB-UniRule"/>
</dbReference>
<dbReference type="CDD" id="cd02811">
    <property type="entry name" value="IDI-2_FMN"/>
    <property type="match status" value="1"/>
</dbReference>
<evidence type="ECO:0000256" key="5">
    <source>
        <dbReference type="ARBA" id="ARBA00022723"/>
    </source>
</evidence>
<evidence type="ECO:0000256" key="10">
    <source>
        <dbReference type="ARBA" id="ARBA00025810"/>
    </source>
</evidence>
<keyword evidence="14" id="KW-1185">Reference proteome</keyword>
<dbReference type="RefSeq" id="WP_146946164.1">
    <property type="nucleotide sequence ID" value="NZ_VOQF01000001.1"/>
</dbReference>
<evidence type="ECO:0000259" key="12">
    <source>
        <dbReference type="Pfam" id="PF01070"/>
    </source>
</evidence>
<organism evidence="13 14">
    <name type="scientific">Metabacillus litoralis</name>
    <dbReference type="NCBI Taxonomy" id="152268"/>
    <lineage>
        <taxon>Bacteria</taxon>
        <taxon>Bacillati</taxon>
        <taxon>Bacillota</taxon>
        <taxon>Bacilli</taxon>
        <taxon>Bacillales</taxon>
        <taxon>Bacillaceae</taxon>
        <taxon>Metabacillus</taxon>
    </lineage>
</organism>
<evidence type="ECO:0000256" key="6">
    <source>
        <dbReference type="ARBA" id="ARBA00022842"/>
    </source>
</evidence>
<feature type="binding site" evidence="11">
    <location>
        <begin position="281"/>
        <end position="282"/>
    </location>
    <ligand>
        <name>FMN</name>
        <dbReference type="ChEBI" id="CHEBI:58210"/>
    </ligand>
</feature>
<comment type="catalytic activity">
    <reaction evidence="11">
        <text>isopentenyl diphosphate = dimethylallyl diphosphate</text>
        <dbReference type="Rhea" id="RHEA:23284"/>
        <dbReference type="ChEBI" id="CHEBI:57623"/>
        <dbReference type="ChEBI" id="CHEBI:128769"/>
        <dbReference type="EC" id="5.3.3.2"/>
    </reaction>
</comment>
<comment type="caution">
    <text evidence="11">Lacks conserved residue(s) required for the propagation of feature annotation.</text>
</comment>
<comment type="subcellular location">
    <subcellularLocation>
        <location evidence="11">Cytoplasm</location>
    </subcellularLocation>
</comment>
<dbReference type="Gene3D" id="3.20.20.70">
    <property type="entry name" value="Aldolase class I"/>
    <property type="match status" value="1"/>
</dbReference>
<dbReference type="InterPro" id="IPR000262">
    <property type="entry name" value="FMN-dep_DH"/>
</dbReference>
<evidence type="ECO:0000256" key="2">
    <source>
        <dbReference type="ARBA" id="ARBA00022490"/>
    </source>
</evidence>
<sequence>MNKRAERKIEHIQHALSTGQQRTNGFSDVTFVHQSLPNLSTSNIDLSTKVGELTLSSPLFINAMTGGGGEDTVIINEALSNAASEANIAVAVGSQMSAIKDNKERPSYEVMRKVNKNGVIFANLGSEATVDQANIAIDMIEANAIQIHLNVVQELVMPEGDRDFTDALIRIERIVKGVQVPVIVKEVGFGMNREVARQLMDIGVSAIDVGGFGGTNFSKIENKRRNQVLSYFDQWGITTAASIAEVSSIGNKVSIIGSGGIQSSLDLAKSIALGASAAGVAGYLLKIFIENGYDELVLEIKNMLEDLTFIMTALGARTINDLQNAPLVISGSTHHWLTERGINTKSFSTRS</sequence>
<dbReference type="Proteomes" id="UP000321363">
    <property type="component" value="Unassembled WGS sequence"/>
</dbReference>
<dbReference type="GO" id="GO:0016491">
    <property type="term" value="F:oxidoreductase activity"/>
    <property type="evidence" value="ECO:0007669"/>
    <property type="project" value="InterPro"/>
</dbReference>
<protein>
    <recommendedName>
        <fullName evidence="11">Isopentenyl-diphosphate delta-isomerase</fullName>
        <shortName evidence="11">IPP isomerase</shortName>
        <ecNumber evidence="11">5.3.3.2</ecNumber>
    </recommendedName>
    <alternativeName>
        <fullName evidence="11">Isopentenyl diphosphate:dimethylallyl diphosphate isomerase</fullName>
    </alternativeName>
    <alternativeName>
        <fullName evidence="11">Isopentenyl pyrophosphate isomerase</fullName>
    </alternativeName>
    <alternativeName>
        <fullName evidence="11">Type 2 isopentenyl diphosphate isomerase</fullName>
        <shortName evidence="11">IDI-2</shortName>
    </alternativeName>
</protein>
<dbReference type="AlphaFoldDB" id="A0A5C6W5P9"/>
<keyword evidence="5 11" id="KW-0479">Metal-binding</keyword>
<dbReference type="PIRSF" id="PIRSF003314">
    <property type="entry name" value="IPP_isomerase"/>
    <property type="match status" value="1"/>
</dbReference>
<keyword evidence="7 11" id="KW-0521">NADP</keyword>
<comment type="caution">
    <text evidence="13">The sequence shown here is derived from an EMBL/GenBank/DDBJ whole genome shotgun (WGS) entry which is preliminary data.</text>
</comment>
<feature type="binding site" evidence="11">
    <location>
        <position position="153"/>
    </location>
    <ligand>
        <name>substrate</name>
    </ligand>
</feature>
<dbReference type="GO" id="GO:0005737">
    <property type="term" value="C:cytoplasm"/>
    <property type="evidence" value="ECO:0007669"/>
    <property type="project" value="UniProtKB-SubCell"/>
</dbReference>
<accession>A0A5C6W5P9</accession>
<dbReference type="GO" id="GO:0010181">
    <property type="term" value="F:FMN binding"/>
    <property type="evidence" value="ECO:0007669"/>
    <property type="project" value="UniProtKB-UniRule"/>
</dbReference>
<feature type="binding site" evidence="11">
    <location>
        <position position="185"/>
    </location>
    <ligand>
        <name>FMN</name>
        <dbReference type="ChEBI" id="CHEBI:58210"/>
    </ligand>
</feature>
<keyword evidence="4 11" id="KW-0288">FMN</keyword>
<evidence type="ECO:0000256" key="4">
    <source>
        <dbReference type="ARBA" id="ARBA00022643"/>
    </source>
</evidence>
<gene>
    <name evidence="11" type="primary">fni</name>
    <name evidence="13" type="ORF">FS935_03685</name>
</gene>
<keyword evidence="6 11" id="KW-0460">Magnesium</keyword>
<dbReference type="GO" id="GO:0070402">
    <property type="term" value="F:NADPH binding"/>
    <property type="evidence" value="ECO:0007669"/>
    <property type="project" value="UniProtKB-UniRule"/>
</dbReference>
<dbReference type="PANTHER" id="PTHR43665">
    <property type="entry name" value="ISOPENTENYL-DIPHOSPHATE DELTA-ISOMERASE"/>
    <property type="match status" value="1"/>
</dbReference>
<keyword evidence="2 11" id="KW-0963">Cytoplasm</keyword>
<dbReference type="PANTHER" id="PTHR43665:SF1">
    <property type="entry name" value="ISOPENTENYL-DIPHOSPHATE DELTA-ISOMERASE"/>
    <property type="match status" value="1"/>
</dbReference>
<feature type="binding site" evidence="11">
    <location>
        <begin position="7"/>
        <end position="8"/>
    </location>
    <ligand>
        <name>substrate</name>
    </ligand>
</feature>
<feature type="binding site" evidence="11">
    <location>
        <position position="94"/>
    </location>
    <ligand>
        <name>FMN</name>
        <dbReference type="ChEBI" id="CHEBI:58210"/>
    </ligand>
</feature>
<name>A0A5C6W5P9_9BACI</name>
<feature type="domain" description="FMN-dependent dehydrogenase" evidence="12">
    <location>
        <begin position="170"/>
        <end position="325"/>
    </location>
</feature>
<comment type="cofactor">
    <cofactor evidence="1 11">
        <name>FMN</name>
        <dbReference type="ChEBI" id="CHEBI:58210"/>
    </cofactor>
</comment>
<feature type="binding site" evidence="11">
    <location>
        <position position="123"/>
    </location>
    <ligand>
        <name>FMN</name>
        <dbReference type="ChEBI" id="CHEBI:58210"/>
    </ligand>
</feature>
<feature type="binding site" evidence="11">
    <location>
        <position position="154"/>
    </location>
    <ligand>
        <name>Mg(2+)</name>
        <dbReference type="ChEBI" id="CHEBI:18420"/>
    </ligand>
</feature>
<dbReference type="OrthoDB" id="9795032at2"/>
<dbReference type="InterPro" id="IPR013785">
    <property type="entry name" value="Aldolase_TIM"/>
</dbReference>
<dbReference type="GO" id="GO:0008299">
    <property type="term" value="P:isoprenoid biosynthetic process"/>
    <property type="evidence" value="ECO:0007669"/>
    <property type="project" value="UniProtKB-UniRule"/>
</dbReference>
<comment type="function">
    <text evidence="11">Involved in the biosynthesis of isoprenoids. Catalyzes the 1,3-allylic rearrangement of the homoallylic substrate isopentenyl (IPP) to its allylic isomer, dimethylallyl diphosphate (DMAPP).</text>
</comment>
<evidence type="ECO:0000313" key="13">
    <source>
        <dbReference type="EMBL" id="TXC93306.1"/>
    </source>
</evidence>
<comment type="cofactor">
    <cofactor evidence="11">
        <name>Mg(2+)</name>
        <dbReference type="ChEBI" id="CHEBI:18420"/>
    </cofactor>
</comment>
<comment type="subunit">
    <text evidence="10 11">Homooctamer. Dimer of tetramers.</text>
</comment>
<feature type="binding site" evidence="11">
    <location>
        <begin position="63"/>
        <end position="65"/>
    </location>
    <ligand>
        <name>FMN</name>
        <dbReference type="ChEBI" id="CHEBI:58210"/>
    </ligand>
</feature>
<evidence type="ECO:0000256" key="8">
    <source>
        <dbReference type="ARBA" id="ARBA00023229"/>
    </source>
</evidence>
<dbReference type="HAMAP" id="MF_00354">
    <property type="entry name" value="Idi_2"/>
    <property type="match status" value="1"/>
</dbReference>
<dbReference type="Pfam" id="PF01070">
    <property type="entry name" value="FMN_dh"/>
    <property type="match status" value="1"/>
</dbReference>